<gene>
    <name evidence="1" type="ORF">QFC21_007034</name>
</gene>
<organism evidence="1 2">
    <name type="scientific">Naganishia friedmannii</name>
    <dbReference type="NCBI Taxonomy" id="89922"/>
    <lineage>
        <taxon>Eukaryota</taxon>
        <taxon>Fungi</taxon>
        <taxon>Dikarya</taxon>
        <taxon>Basidiomycota</taxon>
        <taxon>Agaricomycotina</taxon>
        <taxon>Tremellomycetes</taxon>
        <taxon>Filobasidiales</taxon>
        <taxon>Filobasidiaceae</taxon>
        <taxon>Naganishia</taxon>
    </lineage>
</organism>
<evidence type="ECO:0000313" key="1">
    <source>
        <dbReference type="EMBL" id="KAJ9091921.1"/>
    </source>
</evidence>
<dbReference type="Proteomes" id="UP001227268">
    <property type="component" value="Unassembled WGS sequence"/>
</dbReference>
<comment type="caution">
    <text evidence="1">The sequence shown here is derived from an EMBL/GenBank/DDBJ whole genome shotgun (WGS) entry which is preliminary data.</text>
</comment>
<keyword evidence="2" id="KW-1185">Reference proteome</keyword>
<proteinExistence type="predicted"/>
<evidence type="ECO:0000313" key="2">
    <source>
        <dbReference type="Proteomes" id="UP001227268"/>
    </source>
</evidence>
<dbReference type="EMBL" id="JASBWT010000044">
    <property type="protein sequence ID" value="KAJ9091921.1"/>
    <property type="molecule type" value="Genomic_DNA"/>
</dbReference>
<protein>
    <submittedName>
        <fullName evidence="1">Uncharacterized protein</fullName>
    </submittedName>
</protein>
<accession>A0ACC2UZ74</accession>
<name>A0ACC2UZ74_9TREE</name>
<reference evidence="1" key="1">
    <citation type="submission" date="2023-04" db="EMBL/GenBank/DDBJ databases">
        <title>Draft Genome sequencing of Naganishia species isolated from polar environments using Oxford Nanopore Technology.</title>
        <authorList>
            <person name="Leo P."/>
            <person name="Venkateswaran K."/>
        </authorList>
    </citation>
    <scope>NUCLEOTIDE SEQUENCE</scope>
    <source>
        <strain evidence="1">MNA-CCFEE 5423</strain>
    </source>
</reference>
<sequence>MPKSDKQRNNLCHNVRPGINPLQQPSQELQATEFIRKTLVNKETELERFRQGDVGYISELLEVSRKAGRHPARYRRAGTMTDKFNQAVCDIIVDLFNDTELPYRIEHWNIRDQYKGLGLFATRSTKYSGSSNALKINKAMRSFSGRHRRASDTTAYSSQSGLRTQHQLEPQAGGGSSTLGHTKNERIWLKARFAIRGRLMFANHKPNAPFHFSQLTWHSPRHHTARVIGKVNYRATDADKIVRKGQQIWVYYGEGVTFA</sequence>